<comment type="similarity">
    <text evidence="2">In the N-terminal section; belongs to the transposase 2 family.</text>
</comment>
<gene>
    <name evidence="11" type="ORF">ACFOX0_10565</name>
</gene>
<evidence type="ECO:0000259" key="9">
    <source>
        <dbReference type="Pfam" id="PF07282"/>
    </source>
</evidence>
<dbReference type="RefSeq" id="WP_377544142.1">
    <property type="nucleotide sequence ID" value="NZ_JBHSBN010000005.1"/>
</dbReference>
<reference evidence="12" key="1">
    <citation type="journal article" date="2019" name="Int. J. Syst. Evol. Microbiol.">
        <title>The Global Catalogue of Microorganisms (GCM) 10K type strain sequencing project: providing services to taxonomists for standard genome sequencing and annotation.</title>
        <authorList>
            <consortium name="The Broad Institute Genomics Platform"/>
            <consortium name="The Broad Institute Genome Sequencing Center for Infectious Disease"/>
            <person name="Wu L."/>
            <person name="Ma J."/>
        </authorList>
    </citation>
    <scope>NUCLEOTIDE SEQUENCE [LARGE SCALE GENOMIC DNA]</scope>
    <source>
        <strain evidence="12">2902at01</strain>
    </source>
</reference>
<evidence type="ECO:0000256" key="2">
    <source>
        <dbReference type="ARBA" id="ARBA00011044"/>
    </source>
</evidence>
<dbReference type="Pfam" id="PF07282">
    <property type="entry name" value="Cas12f1-like_TNB"/>
    <property type="match status" value="1"/>
</dbReference>
<keyword evidence="6" id="KW-0238">DNA-binding</keyword>
<dbReference type="NCBIfam" id="NF040570">
    <property type="entry name" value="guided_TnpB"/>
    <property type="match status" value="1"/>
</dbReference>
<evidence type="ECO:0000256" key="3">
    <source>
        <dbReference type="ARBA" id="ARBA00022578"/>
    </source>
</evidence>
<keyword evidence="11" id="KW-0540">Nuclease</keyword>
<evidence type="ECO:0000256" key="4">
    <source>
        <dbReference type="ARBA" id="ARBA00022723"/>
    </source>
</evidence>
<feature type="domain" description="Cas12f1-like TNB" evidence="9">
    <location>
        <begin position="338"/>
        <end position="404"/>
    </location>
</feature>
<evidence type="ECO:0000259" key="8">
    <source>
        <dbReference type="Pfam" id="PF01385"/>
    </source>
</evidence>
<keyword evidence="7" id="KW-0233">DNA recombination</keyword>
<dbReference type="InterPro" id="IPR021027">
    <property type="entry name" value="Transposase_put_HTH"/>
</dbReference>
<evidence type="ECO:0000313" key="12">
    <source>
        <dbReference type="Proteomes" id="UP001595868"/>
    </source>
</evidence>
<dbReference type="PANTHER" id="PTHR30405">
    <property type="entry name" value="TRANSPOSASE"/>
    <property type="match status" value="1"/>
</dbReference>
<sequence>MNTLCRNFVTKTKWTCIAKIQCLPVRIPACSAINQHGTLLYVQFRYNFRVYPTPGQQIELARAFGCARVVFNDALRLRQQAREQGLPYISDVNLSKQVITQAKRTEARAWLGEVSAVVLQQALADLNTAYRNFFASVTGKRKGRKVAPPRFRSRKDNRQAIRFTKNSRFKVLDNGRLRLPKIGDLAVRWSRPLPSDPSSVAIIRDASGRYFASFVVQTTDEPLPKTDSQVGIDLGLTHFAVMSDGTKIAAPKFLRRAARKLKRLQQDLSRKQKGSANRKKAVKKVARAHARVADTRRDWQHKLSTAIIRDNQAVYVEDLCVVGLGRTRLAKSVHDAGWASFTGMLEYKAARYGRIFGRVDRWFPSTRMCSQCGRINGKMALNVRSWDCPCGATHDRDLNAAINVLAAGQADKSNDRGAHVRPGLVPAARGEAVTHPDAACSTRSVEGISVL</sequence>
<dbReference type="EMBL" id="JBHSBN010000005">
    <property type="protein sequence ID" value="MFC4106378.1"/>
    <property type="molecule type" value="Genomic_DNA"/>
</dbReference>
<dbReference type="Pfam" id="PF01385">
    <property type="entry name" value="OrfB_IS605"/>
    <property type="match status" value="1"/>
</dbReference>
<keyword evidence="11" id="KW-0255">Endonuclease</keyword>
<evidence type="ECO:0000259" key="10">
    <source>
        <dbReference type="Pfam" id="PF12323"/>
    </source>
</evidence>
<comment type="caution">
    <text evidence="11">The sequence shown here is derived from an EMBL/GenBank/DDBJ whole genome shotgun (WGS) entry which is preliminary data.</text>
</comment>
<accession>A0ABV8KK35</accession>
<keyword evidence="3" id="KW-0815">Transposition</keyword>
<evidence type="ECO:0000256" key="5">
    <source>
        <dbReference type="ARBA" id="ARBA00022833"/>
    </source>
</evidence>
<evidence type="ECO:0000256" key="1">
    <source>
        <dbReference type="ARBA" id="ARBA00008761"/>
    </source>
</evidence>
<feature type="domain" description="Transposase putative helix-turn-helix" evidence="10">
    <location>
        <begin position="43"/>
        <end position="85"/>
    </location>
</feature>
<dbReference type="InterPro" id="IPR051399">
    <property type="entry name" value="RNA-guided_DNA_endo/Transpos"/>
</dbReference>
<proteinExistence type="inferred from homology"/>
<protein>
    <submittedName>
        <fullName evidence="11">RNA-guided endonuclease InsQ/TnpB family protein</fullName>
    </submittedName>
</protein>
<dbReference type="Pfam" id="PF12323">
    <property type="entry name" value="HTH_OrfB_IS605"/>
    <property type="match status" value="1"/>
</dbReference>
<evidence type="ECO:0000256" key="6">
    <source>
        <dbReference type="ARBA" id="ARBA00023125"/>
    </source>
</evidence>
<organism evidence="11 12">
    <name type="scientific">Micromonospora zhanjiangensis</name>
    <dbReference type="NCBI Taxonomy" id="1522057"/>
    <lineage>
        <taxon>Bacteria</taxon>
        <taxon>Bacillati</taxon>
        <taxon>Actinomycetota</taxon>
        <taxon>Actinomycetes</taxon>
        <taxon>Micromonosporales</taxon>
        <taxon>Micromonosporaceae</taxon>
        <taxon>Micromonospora</taxon>
    </lineage>
</organism>
<keyword evidence="4" id="KW-0479">Metal-binding</keyword>
<evidence type="ECO:0000313" key="11">
    <source>
        <dbReference type="EMBL" id="MFC4106378.1"/>
    </source>
</evidence>
<keyword evidence="11" id="KW-0378">Hydrolase</keyword>
<dbReference type="Proteomes" id="UP001595868">
    <property type="component" value="Unassembled WGS sequence"/>
</dbReference>
<evidence type="ECO:0000256" key="7">
    <source>
        <dbReference type="ARBA" id="ARBA00023172"/>
    </source>
</evidence>
<dbReference type="InterPro" id="IPR001959">
    <property type="entry name" value="Transposase"/>
</dbReference>
<keyword evidence="5" id="KW-0862">Zinc</keyword>
<keyword evidence="12" id="KW-1185">Reference proteome</keyword>
<dbReference type="PANTHER" id="PTHR30405:SF25">
    <property type="entry name" value="RNA-GUIDED DNA ENDONUCLEASE INSQ-RELATED"/>
    <property type="match status" value="1"/>
</dbReference>
<dbReference type="GO" id="GO:0004519">
    <property type="term" value="F:endonuclease activity"/>
    <property type="evidence" value="ECO:0007669"/>
    <property type="project" value="UniProtKB-KW"/>
</dbReference>
<name>A0ABV8KK35_9ACTN</name>
<dbReference type="InterPro" id="IPR010095">
    <property type="entry name" value="Cas12f1-like_TNB"/>
</dbReference>
<comment type="similarity">
    <text evidence="1">In the C-terminal section; belongs to the transposase 35 family.</text>
</comment>
<feature type="domain" description="Probable transposase IS891/IS1136/IS1341" evidence="8">
    <location>
        <begin position="215"/>
        <end position="324"/>
    </location>
</feature>